<accession>A0A7C5L9R5</accession>
<evidence type="ECO:0000313" key="2">
    <source>
        <dbReference type="EMBL" id="HHJ64423.1"/>
    </source>
</evidence>
<evidence type="ECO:0000256" key="1">
    <source>
        <dbReference type="SAM" id="Phobius"/>
    </source>
</evidence>
<gene>
    <name evidence="2" type="ORF">ENJ61_05890</name>
</gene>
<keyword evidence="1" id="KW-0472">Membrane</keyword>
<protein>
    <submittedName>
        <fullName evidence="2">Uncharacterized protein</fullName>
    </submittedName>
</protein>
<dbReference type="AlphaFoldDB" id="A0A7C5L9R5"/>
<name>A0A7C5L9R5_AQUAO</name>
<comment type="caution">
    <text evidence="2">The sequence shown here is derived from an EMBL/GenBank/DDBJ whole genome shotgun (WGS) entry which is preliminary data.</text>
</comment>
<reference evidence="2" key="1">
    <citation type="journal article" date="2020" name="mSystems">
        <title>Genome- and Community-Level Interaction Insights into Carbon Utilization and Element Cycling Functions of Hydrothermarchaeota in Hydrothermal Sediment.</title>
        <authorList>
            <person name="Zhou Z."/>
            <person name="Liu Y."/>
            <person name="Xu W."/>
            <person name="Pan J."/>
            <person name="Luo Z.H."/>
            <person name="Li M."/>
        </authorList>
    </citation>
    <scope>NUCLEOTIDE SEQUENCE [LARGE SCALE GENOMIC DNA]</scope>
    <source>
        <strain evidence="2">HyVt-501</strain>
    </source>
</reference>
<sequence>MDVLISLLLGFGSGLLYNEHIYRQSLSFPKRNPLLSFWVRLFLLGCVSLGVALQFSEKGLLAFLSANLLARLIHTLLRGFVIVRY</sequence>
<proteinExistence type="predicted"/>
<organism evidence="2">
    <name type="scientific">Aquifex aeolicus</name>
    <dbReference type="NCBI Taxonomy" id="63363"/>
    <lineage>
        <taxon>Bacteria</taxon>
        <taxon>Pseudomonadati</taxon>
        <taxon>Aquificota</taxon>
        <taxon>Aquificia</taxon>
        <taxon>Aquificales</taxon>
        <taxon>Aquificaceae</taxon>
        <taxon>Aquifex</taxon>
    </lineage>
</organism>
<dbReference type="EMBL" id="DRNB01000209">
    <property type="protein sequence ID" value="HHJ64423.1"/>
    <property type="molecule type" value="Genomic_DNA"/>
</dbReference>
<feature type="transmembrane region" description="Helical" evidence="1">
    <location>
        <begin position="60"/>
        <end position="83"/>
    </location>
</feature>
<dbReference type="Proteomes" id="UP000885792">
    <property type="component" value="Unassembled WGS sequence"/>
</dbReference>
<feature type="transmembrane region" description="Helical" evidence="1">
    <location>
        <begin position="34"/>
        <end position="53"/>
    </location>
</feature>
<keyword evidence="1" id="KW-0812">Transmembrane</keyword>
<keyword evidence="1" id="KW-1133">Transmembrane helix</keyword>